<comment type="caution">
    <text evidence="1">The sequence shown here is derived from an EMBL/GenBank/DDBJ whole genome shotgun (WGS) entry which is preliminary data.</text>
</comment>
<accession>A0A644ZPL4</accession>
<proteinExistence type="predicted"/>
<dbReference type="AlphaFoldDB" id="A0A644ZPL4"/>
<name>A0A644ZPL4_9ZZZZ</name>
<dbReference type="Pfam" id="PF10865">
    <property type="entry name" value="DUF2703"/>
    <property type="match status" value="1"/>
</dbReference>
<evidence type="ECO:0000313" key="1">
    <source>
        <dbReference type="EMBL" id="MPM42825.1"/>
    </source>
</evidence>
<protein>
    <submittedName>
        <fullName evidence="1">Uncharacterized protein</fullName>
    </submittedName>
</protein>
<dbReference type="EMBL" id="VSSQ01009871">
    <property type="protein sequence ID" value="MPM42825.1"/>
    <property type="molecule type" value="Genomic_DNA"/>
</dbReference>
<sequence>MNKSNCGGCCCGSGCCGGEDMSQINKRRVVIDFLYLDLSVCEWCQGTDKNLEEALAGISNVLELADIEVILNKINVTSEELAIKHKFISSPTIRVDGRDIQMEVRESRCESCGELCGDDIECRVWVYKGEEYAVPPKAFITEGLLKGIFGHEDTAYEDKEYTLPENLKKFYNSMNEKNKSVVRNR</sequence>
<organism evidence="1">
    <name type="scientific">bioreactor metagenome</name>
    <dbReference type="NCBI Taxonomy" id="1076179"/>
    <lineage>
        <taxon>unclassified sequences</taxon>
        <taxon>metagenomes</taxon>
        <taxon>ecological metagenomes</taxon>
    </lineage>
</organism>
<dbReference type="InterPro" id="IPR021219">
    <property type="entry name" value="DUF2703"/>
</dbReference>
<gene>
    <name evidence="1" type="ORF">SDC9_89497</name>
</gene>
<reference evidence="1" key="1">
    <citation type="submission" date="2019-08" db="EMBL/GenBank/DDBJ databases">
        <authorList>
            <person name="Kucharzyk K."/>
            <person name="Murdoch R.W."/>
            <person name="Higgins S."/>
            <person name="Loffler F."/>
        </authorList>
    </citation>
    <scope>NUCLEOTIDE SEQUENCE</scope>
</reference>